<feature type="transmembrane region" description="Helical" evidence="8">
    <location>
        <begin position="27"/>
        <end position="48"/>
    </location>
</feature>
<comment type="similarity">
    <text evidence="2">Belongs to the amino acid-polyamine-organocation (APC) superfamily. Amino acid transporter (AAT) (TC 2.A.3.1) family.</text>
</comment>
<feature type="transmembrane region" description="Helical" evidence="8">
    <location>
        <begin position="410"/>
        <end position="433"/>
    </location>
</feature>
<dbReference type="InterPro" id="IPR004841">
    <property type="entry name" value="AA-permease/SLC12A_dom"/>
</dbReference>
<evidence type="ECO:0000256" key="2">
    <source>
        <dbReference type="ARBA" id="ARBA00008583"/>
    </source>
</evidence>
<feature type="transmembrane region" description="Helical" evidence="8">
    <location>
        <begin position="128"/>
        <end position="150"/>
    </location>
</feature>
<name>A0A0N9N8P6_9ACTN</name>
<dbReference type="InterPro" id="IPR004840">
    <property type="entry name" value="Amino_acid_permease_CS"/>
</dbReference>
<dbReference type="PATRIC" id="fig|1136941.3.peg.178"/>
<protein>
    <submittedName>
        <fullName evidence="10">Amino acid transporter</fullName>
    </submittedName>
</protein>
<evidence type="ECO:0000256" key="3">
    <source>
        <dbReference type="ARBA" id="ARBA00022448"/>
    </source>
</evidence>
<sequence>MDHLQSPSTSAATATERLRGALTERQMTMIAIGGVIGAGLFVGSGTAIQNAGPAVLVSYAAIGVLIVLVMRMLGEMSVNNPATGSFSSYASRELGPWAGLSVGWLYAYQWCVTIGFEAVVGAAVTHQMFPAIPTWLAALVYMAVLISVNLTRVENFGTFEYWFAMIKVAAIVVFLLLGIAAIFGLLPSADAPGMTNLTGQGGFAPMGWTAVLTASLIVFFSFFGTEAVTIAAGEAKNPVKAVKAGINSVVWRILLFYVGSIAVIVVLLPWNSTDVAESPYSAVLNHLGIPYAGTIMNVIVLVAVLSCLNAGIYSSSRMLFSLADRGEAPKLLRRTTSRGVPIFAVFAASSVGLFTVFANYALPTATVYQFLLNSSGSIAVVVYIIITVTHMRSRRNLTAEQRAGLDFKMWLFPVLNVLVLIVLGAVIIGMAMRDDSRESLALTTVVTVAAVVAGLIYQRRNGGRDTHAETLPGEAGLPTVP</sequence>
<comment type="subcellular location">
    <subcellularLocation>
        <location evidence="1">Membrane</location>
        <topology evidence="1">Multi-pass membrane protein</topology>
    </subcellularLocation>
</comment>
<keyword evidence="3" id="KW-0813">Transport</keyword>
<reference evidence="11" key="1">
    <citation type="submission" date="2015-06" db="EMBL/GenBank/DDBJ databases">
        <title>Complete genome sequence and metabolic analysis of phthalate degradation pathway in Gordonia sp. QH-11.</title>
        <authorList>
            <person name="Jin D."/>
            <person name="Kong X."/>
            <person name="Bai Z."/>
        </authorList>
    </citation>
    <scope>NUCLEOTIDE SEQUENCE [LARGE SCALE GENOMIC DNA]</scope>
    <source>
        <strain evidence="11">QH-11</strain>
    </source>
</reference>
<keyword evidence="4 8" id="KW-0812">Transmembrane</keyword>
<feature type="transmembrane region" description="Helical" evidence="8">
    <location>
        <begin position="290"/>
        <end position="312"/>
    </location>
</feature>
<feature type="transmembrane region" description="Helical" evidence="8">
    <location>
        <begin position="54"/>
        <end position="73"/>
    </location>
</feature>
<dbReference type="EMBL" id="CP011853">
    <property type="protein sequence ID" value="ALG83323.1"/>
    <property type="molecule type" value="Genomic_DNA"/>
</dbReference>
<proteinExistence type="inferred from homology"/>
<organism evidence="10 11">
    <name type="scientific">Gordonia phthalatica</name>
    <dbReference type="NCBI Taxonomy" id="1136941"/>
    <lineage>
        <taxon>Bacteria</taxon>
        <taxon>Bacillati</taxon>
        <taxon>Actinomycetota</taxon>
        <taxon>Actinomycetes</taxon>
        <taxon>Mycobacteriales</taxon>
        <taxon>Gordoniaceae</taxon>
        <taxon>Gordonia</taxon>
    </lineage>
</organism>
<dbReference type="FunFam" id="1.20.1740.10:FF:000001">
    <property type="entry name" value="Amino acid permease"/>
    <property type="match status" value="1"/>
</dbReference>
<evidence type="ECO:0000256" key="7">
    <source>
        <dbReference type="ARBA" id="ARBA00023136"/>
    </source>
</evidence>
<dbReference type="PIRSF" id="PIRSF006060">
    <property type="entry name" value="AA_transporter"/>
    <property type="match status" value="1"/>
</dbReference>
<evidence type="ECO:0000256" key="6">
    <source>
        <dbReference type="ARBA" id="ARBA00022989"/>
    </source>
</evidence>
<feature type="transmembrane region" description="Helical" evidence="8">
    <location>
        <begin position="340"/>
        <end position="362"/>
    </location>
</feature>
<dbReference type="PROSITE" id="PS00218">
    <property type="entry name" value="AMINO_ACID_PERMEASE_1"/>
    <property type="match status" value="1"/>
</dbReference>
<evidence type="ECO:0000256" key="4">
    <source>
        <dbReference type="ARBA" id="ARBA00022692"/>
    </source>
</evidence>
<dbReference type="GO" id="GO:0006865">
    <property type="term" value="P:amino acid transport"/>
    <property type="evidence" value="ECO:0007669"/>
    <property type="project" value="UniProtKB-KW"/>
</dbReference>
<dbReference type="OrthoDB" id="5297508at2"/>
<keyword evidence="6 8" id="KW-1133">Transmembrane helix</keyword>
<feature type="transmembrane region" description="Helical" evidence="8">
    <location>
        <begin position="439"/>
        <end position="457"/>
    </location>
</feature>
<gene>
    <name evidence="10" type="ORF">ACH46_00865</name>
</gene>
<evidence type="ECO:0000313" key="10">
    <source>
        <dbReference type="EMBL" id="ALG83323.1"/>
    </source>
</evidence>
<dbReference type="PANTHER" id="PTHR43495:SF5">
    <property type="entry name" value="GAMMA-AMINOBUTYRIC ACID PERMEASE"/>
    <property type="match status" value="1"/>
</dbReference>
<dbReference type="AlphaFoldDB" id="A0A0N9N8P6"/>
<feature type="domain" description="Amino acid permease/ SLC12A" evidence="9">
    <location>
        <begin position="27"/>
        <end position="437"/>
    </location>
</feature>
<evidence type="ECO:0000256" key="1">
    <source>
        <dbReference type="ARBA" id="ARBA00004141"/>
    </source>
</evidence>
<feature type="transmembrane region" description="Helical" evidence="8">
    <location>
        <begin position="206"/>
        <end position="228"/>
    </location>
</feature>
<feature type="transmembrane region" description="Helical" evidence="8">
    <location>
        <begin position="368"/>
        <end position="389"/>
    </location>
</feature>
<dbReference type="Gene3D" id="1.20.1740.10">
    <property type="entry name" value="Amino acid/polyamine transporter I"/>
    <property type="match status" value="1"/>
</dbReference>
<keyword evidence="7 8" id="KW-0472">Membrane</keyword>
<feature type="transmembrane region" description="Helical" evidence="8">
    <location>
        <begin position="162"/>
        <end position="186"/>
    </location>
</feature>
<dbReference type="KEGG" id="goq:ACH46_00865"/>
<dbReference type="PANTHER" id="PTHR43495">
    <property type="entry name" value="GABA PERMEASE"/>
    <property type="match status" value="1"/>
</dbReference>
<dbReference type="GO" id="GO:0016020">
    <property type="term" value="C:membrane"/>
    <property type="evidence" value="ECO:0007669"/>
    <property type="project" value="UniProtKB-SubCell"/>
</dbReference>
<keyword evidence="5" id="KW-0029">Amino-acid transport</keyword>
<dbReference type="RefSeq" id="WP_062391271.1">
    <property type="nucleotide sequence ID" value="NZ_CP011853.1"/>
</dbReference>
<dbReference type="Proteomes" id="UP000063789">
    <property type="component" value="Chromosome"/>
</dbReference>
<keyword evidence="11" id="KW-1185">Reference proteome</keyword>
<dbReference type="Pfam" id="PF00324">
    <property type="entry name" value="AA_permease"/>
    <property type="match status" value="1"/>
</dbReference>
<evidence type="ECO:0000256" key="8">
    <source>
        <dbReference type="SAM" id="Phobius"/>
    </source>
</evidence>
<reference evidence="10 11" key="2">
    <citation type="journal article" date="2017" name="Int. J. Syst. Evol. Microbiol.">
        <title>Gordonia phthalatica sp. nov., a di-n-butyl phthalate-degrading bacterium isolated from activated sludge.</title>
        <authorList>
            <person name="Jin D."/>
            <person name="Kong X."/>
            <person name="Jia M."/>
            <person name="Yu X."/>
            <person name="Wang X."/>
            <person name="Zhuang X."/>
            <person name="Deng Y."/>
            <person name="Bai Z."/>
        </authorList>
    </citation>
    <scope>NUCLEOTIDE SEQUENCE [LARGE SCALE GENOMIC DNA]</scope>
    <source>
        <strain evidence="10 11">QH-11</strain>
    </source>
</reference>
<evidence type="ECO:0000313" key="11">
    <source>
        <dbReference type="Proteomes" id="UP000063789"/>
    </source>
</evidence>
<evidence type="ECO:0000259" key="9">
    <source>
        <dbReference type="Pfam" id="PF00324"/>
    </source>
</evidence>
<dbReference type="GO" id="GO:0055085">
    <property type="term" value="P:transmembrane transport"/>
    <property type="evidence" value="ECO:0007669"/>
    <property type="project" value="InterPro"/>
</dbReference>
<feature type="transmembrane region" description="Helical" evidence="8">
    <location>
        <begin position="249"/>
        <end position="270"/>
    </location>
</feature>
<accession>A0A0N9N8P6</accession>
<evidence type="ECO:0000256" key="5">
    <source>
        <dbReference type="ARBA" id="ARBA00022970"/>
    </source>
</evidence>